<dbReference type="EMBL" id="KE145368">
    <property type="protein sequence ID" value="EPE28503.1"/>
    <property type="molecule type" value="Genomic_DNA"/>
</dbReference>
<organism evidence="2 3">
    <name type="scientific">Glarea lozoyensis (strain ATCC 20868 / MF5171)</name>
    <dbReference type="NCBI Taxonomy" id="1116229"/>
    <lineage>
        <taxon>Eukaryota</taxon>
        <taxon>Fungi</taxon>
        <taxon>Dikarya</taxon>
        <taxon>Ascomycota</taxon>
        <taxon>Pezizomycotina</taxon>
        <taxon>Leotiomycetes</taxon>
        <taxon>Helotiales</taxon>
        <taxon>Helotiaceae</taxon>
        <taxon>Glarea</taxon>
    </lineage>
</organism>
<protein>
    <submittedName>
        <fullName evidence="2">Uncharacterized protein</fullName>
    </submittedName>
</protein>
<dbReference type="HOGENOM" id="CLU_2979263_0_0_1"/>
<dbReference type="GeneID" id="19468671"/>
<evidence type="ECO:0000313" key="2">
    <source>
        <dbReference type="EMBL" id="EPE28503.1"/>
    </source>
</evidence>
<dbReference type="RefSeq" id="XP_008084411.1">
    <property type="nucleotide sequence ID" value="XM_008086220.1"/>
</dbReference>
<proteinExistence type="predicted"/>
<reference evidence="2 3" key="1">
    <citation type="journal article" date="2013" name="BMC Genomics">
        <title>Genomics-driven discovery of the pneumocandin biosynthetic gene cluster in the fungus Glarea lozoyensis.</title>
        <authorList>
            <person name="Chen L."/>
            <person name="Yue Q."/>
            <person name="Zhang X."/>
            <person name="Xiang M."/>
            <person name="Wang C."/>
            <person name="Li S."/>
            <person name="Che Y."/>
            <person name="Ortiz-Lopez F.J."/>
            <person name="Bills G.F."/>
            <person name="Liu X."/>
            <person name="An Z."/>
        </authorList>
    </citation>
    <scope>NUCLEOTIDE SEQUENCE [LARGE SCALE GENOMIC DNA]</scope>
    <source>
        <strain evidence="3">ATCC 20868 / MF5171</strain>
    </source>
</reference>
<feature type="compositionally biased region" description="Basic and acidic residues" evidence="1">
    <location>
        <begin position="8"/>
        <end position="18"/>
    </location>
</feature>
<dbReference type="Proteomes" id="UP000016922">
    <property type="component" value="Unassembled WGS sequence"/>
</dbReference>
<gene>
    <name evidence="2" type="ORF">GLAREA_09624</name>
</gene>
<evidence type="ECO:0000256" key="1">
    <source>
        <dbReference type="SAM" id="MobiDB-lite"/>
    </source>
</evidence>
<evidence type="ECO:0000313" key="3">
    <source>
        <dbReference type="Proteomes" id="UP000016922"/>
    </source>
</evidence>
<dbReference type="KEGG" id="glz:GLAREA_09624"/>
<sequence length="58" mass="6527">MPASNHYQRIERPDDLRKATQSNGKITNIQQVCKDSALPATSTDIMSVGQQTKQYQHP</sequence>
<dbReference type="AlphaFoldDB" id="S3DPV3"/>
<feature type="region of interest" description="Disordered" evidence="1">
    <location>
        <begin position="1"/>
        <end position="27"/>
    </location>
</feature>
<keyword evidence="3" id="KW-1185">Reference proteome</keyword>
<accession>S3DPV3</accession>
<name>S3DPV3_GLAL2</name>